<dbReference type="HOGENOM" id="CLU_067743_0_0_2"/>
<dbReference type="KEGG" id="mka:MK1316"/>
<evidence type="ECO:0000256" key="8">
    <source>
        <dbReference type="ARBA" id="ARBA00033183"/>
    </source>
</evidence>
<evidence type="ECO:0000256" key="1">
    <source>
        <dbReference type="ARBA" id="ARBA00006342"/>
    </source>
</evidence>
<evidence type="ECO:0000313" key="10">
    <source>
        <dbReference type="EMBL" id="AAM02529.1"/>
    </source>
</evidence>
<accession>Q8TVS2</accession>
<reference evidence="12" key="2">
    <citation type="journal article" date="2013" name="RNA Biol.">
        <title>Structure and RNA-binding properties of the type III-A CRISPR-associated protein Csm3.</title>
        <authorList>
            <person name="Hrle A."/>
            <person name="Su A.A."/>
            <person name="Ebert J."/>
            <person name="Benda C."/>
            <person name="Randau L."/>
            <person name="Conti E."/>
        </authorList>
    </citation>
    <scope>X-RAY CRYSTALLOGRAPHY (2.37 ANGSTROMS) IN COMPLEX WITH ZN(2+)</scope>
</reference>
<dbReference type="GO" id="GO:0016787">
    <property type="term" value="F:hydrolase activity"/>
    <property type="evidence" value="ECO:0007669"/>
    <property type="project" value="UniProtKB-KW"/>
</dbReference>
<keyword evidence="7" id="KW-0051">Antiviral defense</keyword>
<protein>
    <recommendedName>
        <fullName evidence="2">CRISPR system Cms endoribonuclease Csm3</fullName>
    </recommendedName>
    <alternativeName>
        <fullName evidence="8">CRISPR type III A-associated RAMP protein Csm3</fullName>
    </alternativeName>
</protein>
<keyword evidence="12" id="KW-0479">Metal-binding</keyword>
<dbReference type="OrthoDB" id="44077at2157"/>
<evidence type="ECO:0000313" key="11">
    <source>
        <dbReference type="Proteomes" id="UP000001826"/>
    </source>
</evidence>
<dbReference type="GO" id="GO:0051607">
    <property type="term" value="P:defense response to virus"/>
    <property type="evidence" value="ECO:0007669"/>
    <property type="project" value="UniProtKB-KW"/>
</dbReference>
<keyword evidence="12" id="KW-0862">Zinc</keyword>
<dbReference type="GO" id="GO:0003723">
    <property type="term" value="F:RNA binding"/>
    <property type="evidence" value="ECO:0007669"/>
    <property type="project" value="UniProtKB-KW"/>
</dbReference>
<dbReference type="PANTHER" id="PTHR35579:SF3">
    <property type="entry name" value="CRISPR SYSTEM CMS ENDORIBONUCLEASE CSM3"/>
    <property type="match status" value="1"/>
</dbReference>
<keyword evidence="12" id="KW-0002">3D-structure</keyword>
<dbReference type="PDB" id="4N0L">
    <property type="method" value="X-ray"/>
    <property type="resolution" value="2.37 A"/>
    <property type="chains" value="A/B=1-351"/>
</dbReference>
<evidence type="ECO:0000256" key="4">
    <source>
        <dbReference type="ARBA" id="ARBA00022759"/>
    </source>
</evidence>
<dbReference type="EnsemblBacteria" id="AAM02529">
    <property type="protein sequence ID" value="AAM02529"/>
    <property type="gene ID" value="MK1316"/>
</dbReference>
<evidence type="ECO:0000256" key="5">
    <source>
        <dbReference type="ARBA" id="ARBA00022801"/>
    </source>
</evidence>
<feature type="binding site" evidence="12">
    <location>
        <position position="115"/>
    </location>
    <ligand>
        <name>Zn(2+)</name>
        <dbReference type="ChEBI" id="CHEBI:29105"/>
    </ligand>
</feature>
<reference evidence="10 11" key="1">
    <citation type="journal article" date="2002" name="Proc. Natl. Acad. Sci. U.S.A.">
        <title>The complete genome of hyperthermophile Methanopyrus kandleri AV19 and monophyly of archaeal methanogens.</title>
        <authorList>
            <person name="Slesarev A.I."/>
            <person name="Mezhevaya K.V."/>
            <person name="Makarova K.S."/>
            <person name="Polushin N.N."/>
            <person name="Shcherbinina O.V."/>
            <person name="Shakhova V.V."/>
            <person name="Belova G.I."/>
            <person name="Aravind L."/>
            <person name="Natale D.A."/>
            <person name="Rogozin I.B."/>
            <person name="Tatusov R.L."/>
            <person name="Wolf Y.I."/>
            <person name="Stetter K.O."/>
            <person name="Malykh A.G."/>
            <person name="Koonin E.V."/>
            <person name="Kozyavkin S.A."/>
        </authorList>
    </citation>
    <scope>NUCLEOTIDE SEQUENCE [LARGE SCALE GENOMIC DNA]</scope>
    <source>
        <strain evidence="11">AV19 / DSM 6324 / JCM 9639 / NBRC 100938</strain>
    </source>
</reference>
<gene>
    <name evidence="10" type="ordered locus">MK1316</name>
</gene>
<keyword evidence="5" id="KW-0378">Hydrolase</keyword>
<feature type="domain" description="CRISPR type III-associated protein" evidence="9">
    <location>
        <begin position="14"/>
        <end position="269"/>
    </location>
</feature>
<dbReference type="PATRIC" id="fig|190192.8.peg.1451"/>
<evidence type="ECO:0000256" key="2">
    <source>
        <dbReference type="ARBA" id="ARBA00022150"/>
    </source>
</evidence>
<dbReference type="InterPro" id="IPR013412">
    <property type="entry name" value="CRISPR-assoc_RAMP_Csm3"/>
</dbReference>
<dbReference type="PANTHER" id="PTHR35579">
    <property type="entry name" value="CRISPR SYSTEM CMS ENDORIBONUCLEASE CSM3"/>
    <property type="match status" value="1"/>
</dbReference>
<organism evidence="10 11">
    <name type="scientific">Methanopyrus kandleri (strain AV19 / DSM 6324 / JCM 9639 / NBRC 100938)</name>
    <dbReference type="NCBI Taxonomy" id="190192"/>
    <lineage>
        <taxon>Archaea</taxon>
        <taxon>Methanobacteriati</taxon>
        <taxon>Methanobacteriota</taxon>
        <taxon>Methanomada group</taxon>
        <taxon>Methanopyri</taxon>
        <taxon>Methanopyrales</taxon>
        <taxon>Methanopyraceae</taxon>
        <taxon>Methanopyrus</taxon>
    </lineage>
</organism>
<dbReference type="PaxDb" id="190192-MK1316"/>
<dbReference type="EMBL" id="AE009439">
    <property type="protein sequence ID" value="AAM02529.1"/>
    <property type="molecule type" value="Genomic_DNA"/>
</dbReference>
<proteinExistence type="evidence at protein level"/>
<keyword evidence="3" id="KW-0540">Nuclease</keyword>
<evidence type="ECO:0000256" key="7">
    <source>
        <dbReference type="ARBA" id="ARBA00023118"/>
    </source>
</evidence>
<sequence length="351" mass="39570">MVGIGGTITLVGEIRLRTGTRIGTSEEEIEIGGLDNPVIRDPVSGYPYVPGSSLKGRARALFELAWMKSREIEPDVFFGAHHNERHECGFVRREVYEEAKEYLREDPPWLENGTCPVCRIFGSAGDGIGFSDPGRLEDERRGLGYDPYGRYRDPNDAQELSGVVDVKKEARVAFRDAHPTTYTVNDVFERAGEPTEVKHENAINRVSGEANPRSMERVPKGSRFGLEVVYRVEDGEELESDLKYLMSSLKLVEDQGIGHSTSRGYGRVEFRIAALCARSTGWYLDPGAGEGFPEEEDKDEAADEVTYLSDLEAERYEIVIRARDLEDRAYLRPEEWVERLDEVVGELPWGR</sequence>
<dbReference type="InterPro" id="IPR005537">
    <property type="entry name" value="RAMP_III_fam"/>
</dbReference>
<dbReference type="FunCoup" id="Q8TVS2">
    <property type="interactions" value="1"/>
</dbReference>
<evidence type="ECO:0000256" key="6">
    <source>
        <dbReference type="ARBA" id="ARBA00022884"/>
    </source>
</evidence>
<dbReference type="GeneID" id="1477911"/>
<dbReference type="InterPro" id="IPR052216">
    <property type="entry name" value="CRISPR_Csm3_endoribonuclease"/>
</dbReference>
<dbReference type="NCBIfam" id="TIGR02582">
    <property type="entry name" value="cas7_TM1809"/>
    <property type="match status" value="1"/>
</dbReference>
<keyword evidence="6" id="KW-0694">RNA-binding</keyword>
<evidence type="ECO:0000259" key="9">
    <source>
        <dbReference type="Pfam" id="PF03787"/>
    </source>
</evidence>
<dbReference type="AlphaFoldDB" id="Q8TVS2"/>
<comment type="similarity">
    <text evidence="1">Belongs to the CRISPR-associated Csm3 family.</text>
</comment>
<dbReference type="STRING" id="190192.MK1316"/>
<dbReference type="Proteomes" id="UP000001826">
    <property type="component" value="Chromosome"/>
</dbReference>
<dbReference type="SMR" id="Q8TVS2"/>
<feature type="binding site" evidence="12">
    <location>
        <position position="118"/>
    </location>
    <ligand>
        <name>Zn(2+)</name>
        <dbReference type="ChEBI" id="CHEBI:29105"/>
    </ligand>
</feature>
<keyword evidence="11" id="KW-1185">Reference proteome</keyword>
<keyword evidence="4" id="KW-0255">Endonuclease</keyword>
<name>Q8TVS2_METKA</name>
<dbReference type="PDBsum" id="4N0L"/>
<feature type="binding site" evidence="12">
    <location>
        <position position="86"/>
    </location>
    <ligand>
        <name>Zn(2+)</name>
        <dbReference type="ChEBI" id="CHEBI:29105"/>
    </ligand>
</feature>
<feature type="binding site" evidence="12">
    <location>
        <position position="88"/>
    </location>
    <ligand>
        <name>Zn(2+)</name>
        <dbReference type="ChEBI" id="CHEBI:29105"/>
    </ligand>
</feature>
<dbReference type="GO" id="GO:0046872">
    <property type="term" value="F:metal ion binding"/>
    <property type="evidence" value="ECO:0007669"/>
    <property type="project" value="UniProtKB-KW"/>
</dbReference>
<dbReference type="RefSeq" id="WP_011019684.1">
    <property type="nucleotide sequence ID" value="NC_003551.1"/>
</dbReference>
<dbReference type="EvolutionaryTrace" id="Q8TVS2"/>
<dbReference type="InParanoid" id="Q8TVS2"/>
<evidence type="ECO:0007829" key="12">
    <source>
        <dbReference type="PDB" id="4N0L"/>
    </source>
</evidence>
<dbReference type="GO" id="GO:0004519">
    <property type="term" value="F:endonuclease activity"/>
    <property type="evidence" value="ECO:0007669"/>
    <property type="project" value="UniProtKB-KW"/>
</dbReference>
<evidence type="ECO:0000256" key="3">
    <source>
        <dbReference type="ARBA" id="ARBA00022722"/>
    </source>
</evidence>
<dbReference type="Pfam" id="PF03787">
    <property type="entry name" value="RAMPs"/>
    <property type="match status" value="1"/>
</dbReference>